<dbReference type="InterPro" id="IPR023198">
    <property type="entry name" value="PGP-like_dom2"/>
</dbReference>
<evidence type="ECO:0000313" key="6">
    <source>
        <dbReference type="EMBL" id="WCT11485.1"/>
    </source>
</evidence>
<keyword evidence="7" id="KW-1185">Reference proteome</keyword>
<evidence type="ECO:0000256" key="3">
    <source>
        <dbReference type="ARBA" id="ARBA00022723"/>
    </source>
</evidence>
<evidence type="ECO:0000256" key="1">
    <source>
        <dbReference type="ARBA" id="ARBA00001946"/>
    </source>
</evidence>
<dbReference type="PRINTS" id="PR00413">
    <property type="entry name" value="HADHALOGNASE"/>
</dbReference>
<dbReference type="NCBIfam" id="TIGR01509">
    <property type="entry name" value="HAD-SF-IA-v3"/>
    <property type="match status" value="1"/>
</dbReference>
<proteinExistence type="inferred from homology"/>
<keyword evidence="4" id="KW-0460">Magnesium</keyword>
<dbReference type="EMBL" id="CP117167">
    <property type="protein sequence ID" value="WCT11485.1"/>
    <property type="molecule type" value="Genomic_DNA"/>
</dbReference>
<dbReference type="Gene3D" id="3.40.50.1000">
    <property type="entry name" value="HAD superfamily/HAD-like"/>
    <property type="match status" value="1"/>
</dbReference>
<evidence type="ECO:0000256" key="5">
    <source>
        <dbReference type="ARBA" id="ARBA00023277"/>
    </source>
</evidence>
<evidence type="ECO:0000256" key="4">
    <source>
        <dbReference type="ARBA" id="ARBA00022842"/>
    </source>
</evidence>
<gene>
    <name evidence="6" type="ORF">PQO05_22355</name>
</gene>
<dbReference type="InterPro" id="IPR023214">
    <property type="entry name" value="HAD_sf"/>
</dbReference>
<sequence length="219" mass="24541">MSKQIAFIFDMNGTMINDMHFHEQAWYNILVGELNTPLTQEQIKLQLYGKNEELIKRVFGADKFNLEEINAIILRKTLKYQEDFLPHLKLIDGLDTFLEKAKANDIKLAIGTAAITLNVDYVLDNLKIRDLFPVIISAEDVAISKPNPDVFLKAAEALGIAPENCVVFEDSPKGIEAARRAGMKAVAITSFHTAEELANDNVLCAVNDYNDEALKQLFV</sequence>
<evidence type="ECO:0000313" key="7">
    <source>
        <dbReference type="Proteomes" id="UP001216139"/>
    </source>
</evidence>
<dbReference type="InterPro" id="IPR036412">
    <property type="entry name" value="HAD-like_sf"/>
</dbReference>
<dbReference type="InterPro" id="IPR006439">
    <property type="entry name" value="HAD-SF_hydro_IA"/>
</dbReference>
<dbReference type="InterPro" id="IPR041492">
    <property type="entry name" value="HAD_2"/>
</dbReference>
<protein>
    <submittedName>
        <fullName evidence="6">HAD family phosphatase</fullName>
    </submittedName>
</protein>
<dbReference type="InterPro" id="IPR051600">
    <property type="entry name" value="Beta-PGM-like"/>
</dbReference>
<evidence type="ECO:0000256" key="2">
    <source>
        <dbReference type="ARBA" id="ARBA00006171"/>
    </source>
</evidence>
<reference evidence="6 7" key="1">
    <citation type="submission" date="2023-02" db="EMBL/GenBank/DDBJ databases">
        <title>Genome sequence of Mucilaginibacter jinjuensis strain KACC 16571.</title>
        <authorList>
            <person name="Kim S."/>
            <person name="Heo J."/>
            <person name="Kwon S.-W."/>
        </authorList>
    </citation>
    <scope>NUCLEOTIDE SEQUENCE [LARGE SCALE GENOMIC DNA]</scope>
    <source>
        <strain evidence="6 7">KACC 16571</strain>
    </source>
</reference>
<dbReference type="SFLD" id="SFLDG01129">
    <property type="entry name" value="C1.5:_HAD__Beta-PGM__Phosphata"/>
    <property type="match status" value="1"/>
</dbReference>
<dbReference type="CDD" id="cd07505">
    <property type="entry name" value="HAD_BPGM-like"/>
    <property type="match status" value="1"/>
</dbReference>
<keyword evidence="3" id="KW-0479">Metal-binding</keyword>
<keyword evidence="5" id="KW-0119">Carbohydrate metabolism</keyword>
<dbReference type="Proteomes" id="UP001216139">
    <property type="component" value="Chromosome"/>
</dbReference>
<dbReference type="PANTHER" id="PTHR46193:SF18">
    <property type="entry name" value="HEXITOL PHOSPHATASE B"/>
    <property type="match status" value="1"/>
</dbReference>
<dbReference type="SUPFAM" id="SSF56784">
    <property type="entry name" value="HAD-like"/>
    <property type="match status" value="1"/>
</dbReference>
<dbReference type="RefSeq" id="WP_273629672.1">
    <property type="nucleotide sequence ID" value="NZ_CP117167.1"/>
</dbReference>
<dbReference type="Pfam" id="PF13419">
    <property type="entry name" value="HAD_2"/>
    <property type="match status" value="1"/>
</dbReference>
<organism evidence="6 7">
    <name type="scientific">Mucilaginibacter jinjuensis</name>
    <dbReference type="NCBI Taxonomy" id="1176721"/>
    <lineage>
        <taxon>Bacteria</taxon>
        <taxon>Pseudomonadati</taxon>
        <taxon>Bacteroidota</taxon>
        <taxon>Sphingobacteriia</taxon>
        <taxon>Sphingobacteriales</taxon>
        <taxon>Sphingobacteriaceae</taxon>
        <taxon>Mucilaginibacter</taxon>
    </lineage>
</organism>
<accession>A0ABY7T5P2</accession>
<dbReference type="SFLD" id="SFLDS00003">
    <property type="entry name" value="Haloacid_Dehalogenase"/>
    <property type="match status" value="1"/>
</dbReference>
<comment type="similarity">
    <text evidence="2">Belongs to the HAD-like hydrolase superfamily. CbbY/CbbZ/Gph/YieH family.</text>
</comment>
<dbReference type="PANTHER" id="PTHR46193">
    <property type="entry name" value="6-PHOSPHOGLUCONATE PHOSPHATASE"/>
    <property type="match status" value="1"/>
</dbReference>
<name>A0ABY7T5P2_9SPHI</name>
<dbReference type="Gene3D" id="1.10.150.240">
    <property type="entry name" value="Putative phosphatase, domain 2"/>
    <property type="match status" value="1"/>
</dbReference>
<dbReference type="SFLD" id="SFLDG01135">
    <property type="entry name" value="C1.5.6:_HAD__Beta-PGM__Phospha"/>
    <property type="match status" value="1"/>
</dbReference>
<comment type="cofactor">
    <cofactor evidence="1">
        <name>Mg(2+)</name>
        <dbReference type="ChEBI" id="CHEBI:18420"/>
    </cofactor>
</comment>